<keyword evidence="1" id="KW-0472">Membrane</keyword>
<dbReference type="InterPro" id="IPR029058">
    <property type="entry name" value="AB_hydrolase_fold"/>
</dbReference>
<dbReference type="Proteomes" id="UP001627284">
    <property type="component" value="Unassembled WGS sequence"/>
</dbReference>
<organism evidence="3 4">
    <name type="scientific">Solanum stoloniferum</name>
    <dbReference type="NCBI Taxonomy" id="62892"/>
    <lineage>
        <taxon>Eukaryota</taxon>
        <taxon>Viridiplantae</taxon>
        <taxon>Streptophyta</taxon>
        <taxon>Embryophyta</taxon>
        <taxon>Tracheophyta</taxon>
        <taxon>Spermatophyta</taxon>
        <taxon>Magnoliopsida</taxon>
        <taxon>eudicotyledons</taxon>
        <taxon>Gunneridae</taxon>
        <taxon>Pentapetalae</taxon>
        <taxon>asterids</taxon>
        <taxon>lamiids</taxon>
        <taxon>Solanales</taxon>
        <taxon>Solanaceae</taxon>
        <taxon>Solanoideae</taxon>
        <taxon>Solaneae</taxon>
        <taxon>Solanum</taxon>
    </lineage>
</organism>
<dbReference type="PRINTS" id="PR00111">
    <property type="entry name" value="ABHYDROLASE"/>
</dbReference>
<dbReference type="PANTHER" id="PTHR43689">
    <property type="entry name" value="HYDROLASE"/>
    <property type="match status" value="1"/>
</dbReference>
<evidence type="ECO:0000313" key="3">
    <source>
        <dbReference type="EMBL" id="KAL3357304.1"/>
    </source>
</evidence>
<evidence type="ECO:0000313" key="4">
    <source>
        <dbReference type="Proteomes" id="UP001627284"/>
    </source>
</evidence>
<comment type="caution">
    <text evidence="3">The sequence shown here is derived from an EMBL/GenBank/DDBJ whole genome shotgun (WGS) entry which is preliminary data.</text>
</comment>
<evidence type="ECO:0000259" key="2">
    <source>
        <dbReference type="Pfam" id="PF00561"/>
    </source>
</evidence>
<protein>
    <recommendedName>
        <fullName evidence="2">AB hydrolase-1 domain-containing protein</fullName>
    </recommendedName>
</protein>
<dbReference type="InterPro" id="IPR000073">
    <property type="entry name" value="AB_hydrolase_1"/>
</dbReference>
<feature type="domain" description="AB hydrolase-1" evidence="2">
    <location>
        <begin position="155"/>
        <end position="265"/>
    </location>
</feature>
<dbReference type="EMBL" id="JBJKTR010000010">
    <property type="protein sequence ID" value="KAL3357304.1"/>
    <property type="molecule type" value="Genomic_DNA"/>
</dbReference>
<gene>
    <name evidence="3" type="ORF">AABB24_017811</name>
</gene>
<sequence>MQKISVNFSQKWLQILSEILISSASAVVFLFLDLLDAIFCVFFKLIDEFIEGKSSGCYCSIENEEEEEEEEKSDSDNELSNTLYKRRNLFRGIGFRRNVTSRRKLNENVRWSDCSCENCVSWMSNIAGELKLHVVVKEIHQVNLEDFKGKRAENIVFLHGFLSSSTFWTETIFPYLSEDTMQKYRLLAVDLLGFGKSPKPNNCLYTVKDHVEMIESSVIQPFELNSFHIVAHSMGCVVALALAAKHSHSVRSITLIAPPYVTSTKEDVSLTALNRLAARRLWPPLLFGSSFMSWYEHLGRCVCYIICKNHRVWEGILKLLTWNRNLHFMAIDLTRHTHHSAWHTMHNVLCGGAKFMDKYLETLNIAKVKINVIQGSRDQVVPMESGNNIKMKVPNAEVKIVDNADHTSIVIGRERELCNDLEKLWGSIC</sequence>
<dbReference type="SUPFAM" id="SSF53474">
    <property type="entry name" value="alpha/beta-Hydrolases"/>
    <property type="match status" value="1"/>
</dbReference>
<accession>A0ABD2TLV3</accession>
<keyword evidence="1" id="KW-1133">Transmembrane helix</keyword>
<dbReference type="Pfam" id="PF00561">
    <property type="entry name" value="Abhydrolase_1"/>
    <property type="match status" value="1"/>
</dbReference>
<feature type="transmembrane region" description="Helical" evidence="1">
    <location>
        <begin position="12"/>
        <end position="32"/>
    </location>
</feature>
<dbReference type="AlphaFoldDB" id="A0ABD2TLV3"/>
<name>A0ABD2TLV3_9SOLN</name>
<keyword evidence="1" id="KW-0812">Transmembrane</keyword>
<dbReference type="Gene3D" id="3.40.50.1820">
    <property type="entry name" value="alpha/beta hydrolase"/>
    <property type="match status" value="1"/>
</dbReference>
<evidence type="ECO:0000256" key="1">
    <source>
        <dbReference type="SAM" id="Phobius"/>
    </source>
</evidence>
<dbReference type="GO" id="GO:0016787">
    <property type="term" value="F:hydrolase activity"/>
    <property type="evidence" value="ECO:0007669"/>
    <property type="project" value="UniProtKB-ARBA"/>
</dbReference>
<dbReference type="PANTHER" id="PTHR43689:SF14">
    <property type="entry name" value="LYSOPHOSPHOLIPASE BODYGUARD 4-RELATED"/>
    <property type="match status" value="1"/>
</dbReference>
<proteinExistence type="predicted"/>
<reference evidence="3 4" key="1">
    <citation type="submission" date="2024-05" db="EMBL/GenBank/DDBJ databases">
        <title>De novo assembly of an allotetraploid wild potato.</title>
        <authorList>
            <person name="Hosaka A.J."/>
        </authorList>
    </citation>
    <scope>NUCLEOTIDE SEQUENCE [LARGE SCALE GENOMIC DNA]</scope>
    <source>
        <tissue evidence="3">Young leaves</tissue>
    </source>
</reference>
<keyword evidence="4" id="KW-1185">Reference proteome</keyword>